<dbReference type="AlphaFoldDB" id="A0A396I6M3"/>
<proteinExistence type="predicted"/>
<name>A0A396I6M3_MEDTR</name>
<accession>A0A396I6M3</accession>
<comment type="caution">
    <text evidence="1">The sequence shown here is derived from an EMBL/GenBank/DDBJ whole genome shotgun (WGS) entry which is preliminary data.</text>
</comment>
<gene>
    <name evidence="1" type="ORF">MtrunA17_Chr4g0026031</name>
</gene>
<dbReference type="EMBL" id="PSQE01000004">
    <property type="protein sequence ID" value="RHN60458.1"/>
    <property type="molecule type" value="Genomic_DNA"/>
</dbReference>
<evidence type="ECO:0000313" key="1">
    <source>
        <dbReference type="EMBL" id="RHN60458.1"/>
    </source>
</evidence>
<dbReference type="Gramene" id="rna22770">
    <property type="protein sequence ID" value="RHN60458.1"/>
    <property type="gene ID" value="gene22770"/>
</dbReference>
<protein>
    <submittedName>
        <fullName evidence="1">Uncharacterized protein</fullName>
    </submittedName>
</protein>
<sequence>MHVVFPNSKINRGILHISAKLQGGICKTSCSLTEKFDGRGKLTNVVKFQGVIEVLLISENLITFLILTF</sequence>
<reference evidence="1" key="1">
    <citation type="journal article" date="2018" name="Nat. Plants">
        <title>Whole-genome landscape of Medicago truncatula symbiotic genes.</title>
        <authorList>
            <person name="Pecrix Y."/>
            <person name="Gamas P."/>
            <person name="Carrere S."/>
        </authorList>
    </citation>
    <scope>NUCLEOTIDE SEQUENCE</scope>
    <source>
        <tissue evidence="1">Leaves</tissue>
    </source>
</reference>
<dbReference type="Proteomes" id="UP000265566">
    <property type="component" value="Chromosome 4"/>
</dbReference>
<organism evidence="1">
    <name type="scientific">Medicago truncatula</name>
    <name type="common">Barrel medic</name>
    <name type="synonym">Medicago tribuloides</name>
    <dbReference type="NCBI Taxonomy" id="3880"/>
    <lineage>
        <taxon>Eukaryota</taxon>
        <taxon>Viridiplantae</taxon>
        <taxon>Streptophyta</taxon>
        <taxon>Embryophyta</taxon>
        <taxon>Tracheophyta</taxon>
        <taxon>Spermatophyta</taxon>
        <taxon>Magnoliopsida</taxon>
        <taxon>eudicotyledons</taxon>
        <taxon>Gunneridae</taxon>
        <taxon>Pentapetalae</taxon>
        <taxon>rosids</taxon>
        <taxon>fabids</taxon>
        <taxon>Fabales</taxon>
        <taxon>Fabaceae</taxon>
        <taxon>Papilionoideae</taxon>
        <taxon>50 kb inversion clade</taxon>
        <taxon>NPAAA clade</taxon>
        <taxon>Hologalegina</taxon>
        <taxon>IRL clade</taxon>
        <taxon>Trifolieae</taxon>
        <taxon>Medicago</taxon>
    </lineage>
</organism>